<gene>
    <name evidence="1" type="ORF">SAMN05421734_10260</name>
</gene>
<keyword evidence="2" id="KW-1185">Reference proteome</keyword>
<organism evidence="1 2">
    <name type="scientific">Pelagirhabdus alkalitolerans</name>
    <dbReference type="NCBI Taxonomy" id="1612202"/>
    <lineage>
        <taxon>Bacteria</taxon>
        <taxon>Bacillati</taxon>
        <taxon>Bacillota</taxon>
        <taxon>Bacilli</taxon>
        <taxon>Bacillales</taxon>
        <taxon>Bacillaceae</taxon>
        <taxon>Pelagirhabdus</taxon>
    </lineage>
</organism>
<sequence length="168" mass="18997">MANKPFSCLFFCVVSWYDKDSGGEVVLATTEIVDVLDLTEELAEMIVNSEEMINYIEKKNHLKQDTHAQTVIKQFESLKEKYEDVQRFGRYHPDYNKIMKETRLKKREVDMLESVAQFKIAERSLQTLLEQVTESIAHSISPQIMVPKDGAIMTDSSCGCGSGGSCGC</sequence>
<dbReference type="AlphaFoldDB" id="A0A1G6H1V5"/>
<dbReference type="PANTHER" id="PTHR38448">
    <property type="entry name" value="REGULATORY PROTEIN YLBF-RELATED"/>
    <property type="match status" value="1"/>
</dbReference>
<reference evidence="2" key="1">
    <citation type="submission" date="2016-09" db="EMBL/GenBank/DDBJ databases">
        <authorList>
            <person name="Varghese N."/>
            <person name="Submissions S."/>
        </authorList>
    </citation>
    <scope>NUCLEOTIDE SEQUENCE [LARGE SCALE GENOMIC DNA]</scope>
    <source>
        <strain evidence="2">S5</strain>
    </source>
</reference>
<dbReference type="SUPFAM" id="SSF158622">
    <property type="entry name" value="YheA/YmcA-like"/>
    <property type="match status" value="1"/>
</dbReference>
<accession>A0A1G6H1V5</accession>
<name>A0A1G6H1V5_9BACI</name>
<dbReference type="Gene3D" id="1.20.1500.10">
    <property type="entry name" value="YheA/YmcA-like"/>
    <property type="match status" value="1"/>
</dbReference>
<proteinExistence type="predicted"/>
<dbReference type="InterPro" id="IPR052767">
    <property type="entry name" value="Bact_com_dev_regulator"/>
</dbReference>
<protein>
    <submittedName>
        <fullName evidence="1">Cell fate regulator YlbF, YheA/YmcA/DUF963 family (Controls sporulation, competence, biofilm development)</fullName>
    </submittedName>
</protein>
<dbReference type="InterPro" id="IPR010368">
    <property type="entry name" value="Com_YlbF"/>
</dbReference>
<dbReference type="Proteomes" id="UP000242949">
    <property type="component" value="Unassembled WGS sequence"/>
</dbReference>
<dbReference type="Pfam" id="PF06133">
    <property type="entry name" value="Com_YlbF"/>
    <property type="match status" value="1"/>
</dbReference>
<dbReference type="EMBL" id="FMYI01000002">
    <property type="protein sequence ID" value="SDB87376.1"/>
    <property type="molecule type" value="Genomic_DNA"/>
</dbReference>
<dbReference type="STRING" id="1612202.SAMN05421734_10260"/>
<dbReference type="InterPro" id="IPR023378">
    <property type="entry name" value="YheA/YmcA-like_dom_sf"/>
</dbReference>
<dbReference type="PANTHER" id="PTHR38448:SF2">
    <property type="entry name" value="REGULATORY PROTEIN YLBF"/>
    <property type="match status" value="1"/>
</dbReference>
<evidence type="ECO:0000313" key="1">
    <source>
        <dbReference type="EMBL" id="SDB87376.1"/>
    </source>
</evidence>
<evidence type="ECO:0000313" key="2">
    <source>
        <dbReference type="Proteomes" id="UP000242949"/>
    </source>
</evidence>